<evidence type="ECO:0000256" key="2">
    <source>
        <dbReference type="ARBA" id="ARBA00022840"/>
    </source>
</evidence>
<dbReference type="InterPro" id="IPR017441">
    <property type="entry name" value="Protein_kinase_ATP_BS"/>
</dbReference>
<evidence type="ECO:0000256" key="1">
    <source>
        <dbReference type="ARBA" id="ARBA00022741"/>
    </source>
</evidence>
<dbReference type="CDD" id="cd14014">
    <property type="entry name" value="STKc_PknB_like"/>
    <property type="match status" value="1"/>
</dbReference>
<dbReference type="GO" id="GO:0005737">
    <property type="term" value="C:cytoplasm"/>
    <property type="evidence" value="ECO:0007669"/>
    <property type="project" value="TreeGrafter"/>
</dbReference>
<dbReference type="KEGG" id="sdyn:Mal52_43630"/>
<dbReference type="AlphaFoldDB" id="A0A517ZTQ3"/>
<protein>
    <submittedName>
        <fullName evidence="7">Serine/threonine-protein kinase PknL</fullName>
        <ecNumber evidence="7">2.7.11.1</ecNumber>
    </submittedName>
</protein>
<dbReference type="InterPro" id="IPR008271">
    <property type="entry name" value="Ser/Thr_kinase_AS"/>
</dbReference>
<dbReference type="InterPro" id="IPR000719">
    <property type="entry name" value="Prot_kinase_dom"/>
</dbReference>
<dbReference type="GO" id="GO:0004674">
    <property type="term" value="F:protein serine/threonine kinase activity"/>
    <property type="evidence" value="ECO:0007669"/>
    <property type="project" value="UniProtKB-EC"/>
</dbReference>
<dbReference type="PROSITE" id="PS50011">
    <property type="entry name" value="PROTEIN_KINASE_DOM"/>
    <property type="match status" value="1"/>
</dbReference>
<feature type="compositionally biased region" description="Basic and acidic residues" evidence="4">
    <location>
        <begin position="15"/>
        <end position="28"/>
    </location>
</feature>
<dbReference type="GO" id="GO:0005524">
    <property type="term" value="F:ATP binding"/>
    <property type="evidence" value="ECO:0007669"/>
    <property type="project" value="UniProtKB-UniRule"/>
</dbReference>
<dbReference type="EC" id="2.7.11.1" evidence="7"/>
<keyword evidence="5" id="KW-0812">Transmembrane</keyword>
<dbReference type="Gene3D" id="1.10.510.10">
    <property type="entry name" value="Transferase(Phosphotransferase) domain 1"/>
    <property type="match status" value="1"/>
</dbReference>
<keyword evidence="8" id="KW-1185">Reference proteome</keyword>
<keyword evidence="7" id="KW-0808">Transferase</keyword>
<sequence>MTDSPSRPISTEPDDTLRQDAESSDRSARLSRRKLRPPGDVPGYKINLCLGEGAYGSVWLAGEQNTGKQVAIKFYTHRGGLDWSLLNREVEKLAMLYTSRDIVRLYEVGWDAQPPYYVMEYLENGSLAALLREGPLSVTESVRIAEAVLRALVHAHGSGILHCDIKPANVLLDGDMQPRLADFGQSRLSNSQDPALGTLFYMAPDQADLAAVPDARWDVYALGALLYHCLCGHPPFRTPEVEQKILAADSLRERLAVYRGTLQSAERPSAHRRVAGVDKRLVHIVDRCLEMNPARRYPNAQAALEAFKVRAKQRARRPAIVMGIIAPLLLLIALVPLGFQAGDKAVATSESAVVFQASENNKLAAKATARMLESELVGLIGQLHGAASNPELAEAIYREGELPQDKRSQLEELLINFRRRYSVPRTLKARSRTTVAKDDEIDYLLDRSWFLTNAQGVQLWRDPHGETIDGEYHWRDYFHWGGKQLPKTVDVKDVKTHWDEKTFHISSPFVSEETNSYMVAISVVVRDKETSQPLGVLARTIDLGKLLSEKTLGGVRRVAMIDGRNGKFLDHPLMSPTRFEGLDDDEVTATIEDLELSPAIREKLAQYQHSEHRTQDAGEMDVIIENQHRDPADRLDPEAVKRGDDQQRWLAAFARVPGTDWWTVAQERHTEAIQPVHKVQSELMFYGMIGLSAFFALIGALWYFLLRGVSNRTVRLGLSRSRRGRNTETEALSGSGRSSSFD</sequence>
<feature type="domain" description="Protein kinase" evidence="6">
    <location>
        <begin position="44"/>
        <end position="308"/>
    </location>
</feature>
<keyword evidence="7" id="KW-0418">Kinase</keyword>
<keyword evidence="5" id="KW-0472">Membrane</keyword>
<dbReference type="SMART" id="SM00220">
    <property type="entry name" value="S_TKc"/>
    <property type="match status" value="1"/>
</dbReference>
<reference evidence="7 8" key="1">
    <citation type="submission" date="2019-02" db="EMBL/GenBank/DDBJ databases">
        <title>Deep-cultivation of Planctomycetes and their phenomic and genomic characterization uncovers novel biology.</title>
        <authorList>
            <person name="Wiegand S."/>
            <person name="Jogler M."/>
            <person name="Boedeker C."/>
            <person name="Pinto D."/>
            <person name="Vollmers J."/>
            <person name="Rivas-Marin E."/>
            <person name="Kohn T."/>
            <person name="Peeters S.H."/>
            <person name="Heuer A."/>
            <person name="Rast P."/>
            <person name="Oberbeckmann S."/>
            <person name="Bunk B."/>
            <person name="Jeske O."/>
            <person name="Meyerdierks A."/>
            <person name="Storesund J.E."/>
            <person name="Kallscheuer N."/>
            <person name="Luecker S."/>
            <person name="Lage O.M."/>
            <person name="Pohl T."/>
            <person name="Merkel B.J."/>
            <person name="Hornburger P."/>
            <person name="Mueller R.-W."/>
            <person name="Bruemmer F."/>
            <person name="Labrenz M."/>
            <person name="Spormann A.M."/>
            <person name="Op den Camp H."/>
            <person name="Overmann J."/>
            <person name="Amann R."/>
            <person name="Jetten M.S.M."/>
            <person name="Mascher T."/>
            <person name="Medema M.H."/>
            <person name="Devos D.P."/>
            <person name="Kaster A.-K."/>
            <person name="Ovreas L."/>
            <person name="Rohde M."/>
            <person name="Galperin M.Y."/>
            <person name="Jogler C."/>
        </authorList>
    </citation>
    <scope>NUCLEOTIDE SEQUENCE [LARGE SCALE GENOMIC DNA]</scope>
    <source>
        <strain evidence="7 8">Mal52</strain>
    </source>
</reference>
<keyword evidence="1 3" id="KW-0547">Nucleotide-binding</keyword>
<evidence type="ECO:0000256" key="5">
    <source>
        <dbReference type="SAM" id="Phobius"/>
    </source>
</evidence>
<evidence type="ECO:0000313" key="8">
    <source>
        <dbReference type="Proteomes" id="UP000319383"/>
    </source>
</evidence>
<feature type="region of interest" description="Disordered" evidence="4">
    <location>
        <begin position="1"/>
        <end position="36"/>
    </location>
</feature>
<keyword evidence="2 3" id="KW-0067">ATP-binding</keyword>
<dbReference type="SUPFAM" id="SSF56112">
    <property type="entry name" value="Protein kinase-like (PK-like)"/>
    <property type="match status" value="1"/>
</dbReference>
<dbReference type="EMBL" id="CP036276">
    <property type="protein sequence ID" value="QDU45866.1"/>
    <property type="molecule type" value="Genomic_DNA"/>
</dbReference>
<feature type="binding site" evidence="3">
    <location>
        <position position="73"/>
    </location>
    <ligand>
        <name>ATP</name>
        <dbReference type="ChEBI" id="CHEBI:30616"/>
    </ligand>
</feature>
<dbReference type="InterPro" id="IPR045269">
    <property type="entry name" value="Atg1-like"/>
</dbReference>
<name>A0A517ZTQ3_9PLAN</name>
<dbReference type="PROSITE" id="PS00107">
    <property type="entry name" value="PROTEIN_KINASE_ATP"/>
    <property type="match status" value="1"/>
</dbReference>
<gene>
    <name evidence="7" type="primary">pknL_2</name>
    <name evidence="7" type="ORF">Mal52_43630</name>
</gene>
<organism evidence="7 8">
    <name type="scientific">Symmachiella dynata</name>
    <dbReference type="NCBI Taxonomy" id="2527995"/>
    <lineage>
        <taxon>Bacteria</taxon>
        <taxon>Pseudomonadati</taxon>
        <taxon>Planctomycetota</taxon>
        <taxon>Planctomycetia</taxon>
        <taxon>Planctomycetales</taxon>
        <taxon>Planctomycetaceae</taxon>
        <taxon>Symmachiella</taxon>
    </lineage>
</organism>
<dbReference type="InterPro" id="IPR011009">
    <property type="entry name" value="Kinase-like_dom_sf"/>
</dbReference>
<feature type="transmembrane region" description="Helical" evidence="5">
    <location>
        <begin position="683"/>
        <end position="706"/>
    </location>
</feature>
<keyword evidence="5" id="KW-1133">Transmembrane helix</keyword>
<dbReference type="PROSITE" id="PS00108">
    <property type="entry name" value="PROTEIN_KINASE_ST"/>
    <property type="match status" value="1"/>
</dbReference>
<dbReference type="RefSeq" id="WP_145378405.1">
    <property type="nucleotide sequence ID" value="NZ_CP036276.1"/>
</dbReference>
<evidence type="ECO:0000256" key="4">
    <source>
        <dbReference type="SAM" id="MobiDB-lite"/>
    </source>
</evidence>
<feature type="transmembrane region" description="Helical" evidence="5">
    <location>
        <begin position="319"/>
        <end position="339"/>
    </location>
</feature>
<proteinExistence type="predicted"/>
<dbReference type="Proteomes" id="UP000319383">
    <property type="component" value="Chromosome"/>
</dbReference>
<accession>A0A517ZTQ3</accession>
<dbReference type="Pfam" id="PF00069">
    <property type="entry name" value="Pkinase"/>
    <property type="match status" value="1"/>
</dbReference>
<evidence type="ECO:0000259" key="6">
    <source>
        <dbReference type="PROSITE" id="PS50011"/>
    </source>
</evidence>
<dbReference type="PANTHER" id="PTHR24348">
    <property type="entry name" value="SERINE/THREONINE-PROTEIN KINASE UNC-51-RELATED"/>
    <property type="match status" value="1"/>
</dbReference>
<evidence type="ECO:0000313" key="7">
    <source>
        <dbReference type="EMBL" id="QDU45866.1"/>
    </source>
</evidence>
<evidence type="ECO:0000256" key="3">
    <source>
        <dbReference type="PROSITE-ProRule" id="PRU10141"/>
    </source>
</evidence>